<protein>
    <submittedName>
        <fullName evidence="2">Uncharacterized protein</fullName>
    </submittedName>
</protein>
<feature type="compositionally biased region" description="Low complexity" evidence="1">
    <location>
        <begin position="77"/>
        <end position="111"/>
    </location>
</feature>
<proteinExistence type="predicted"/>
<dbReference type="AlphaFoldDB" id="A0A562LCB3"/>
<gene>
    <name evidence="2" type="ORF">IQ17_03437</name>
</gene>
<comment type="caution">
    <text evidence="2">The sequence shown here is derived from an EMBL/GenBank/DDBJ whole genome shotgun (WGS) entry which is preliminary data.</text>
</comment>
<dbReference type="Proteomes" id="UP000317176">
    <property type="component" value="Unassembled WGS sequence"/>
</dbReference>
<dbReference type="EMBL" id="VLKL01000008">
    <property type="protein sequence ID" value="TWI05268.1"/>
    <property type="molecule type" value="Genomic_DNA"/>
</dbReference>
<sequence>MRKQDLGFDYHRYHRLLTEADNEDKRLALIELLIEEKAKDRLAAQRASDRAAMTAQTIATVLKNGRYRDLALLTRGPAADSSAATSPSPSAATSPSPSAASSPSLSAASSPVLPETSNRSLP</sequence>
<reference evidence="2 3" key="1">
    <citation type="journal article" date="2015" name="Stand. Genomic Sci.">
        <title>Genomic Encyclopedia of Bacterial and Archaeal Type Strains, Phase III: the genomes of soil and plant-associated and newly described type strains.</title>
        <authorList>
            <person name="Whitman W.B."/>
            <person name="Woyke T."/>
            <person name="Klenk H.P."/>
            <person name="Zhou Y."/>
            <person name="Lilburn T.G."/>
            <person name="Beck B.J."/>
            <person name="De Vos P."/>
            <person name="Vandamme P."/>
            <person name="Eisen J.A."/>
            <person name="Garrity G."/>
            <person name="Hugenholtz P."/>
            <person name="Kyrpides N.C."/>
        </authorList>
    </citation>
    <scope>NUCLEOTIDE SEQUENCE [LARGE SCALE GENOMIC DNA]</scope>
    <source>
        <strain evidence="2 3">CGMCC 1.10947</strain>
    </source>
</reference>
<evidence type="ECO:0000313" key="3">
    <source>
        <dbReference type="Proteomes" id="UP000317176"/>
    </source>
</evidence>
<feature type="region of interest" description="Disordered" evidence="1">
    <location>
        <begin position="76"/>
        <end position="122"/>
    </location>
</feature>
<organism evidence="2 3">
    <name type="scientific">Bradyrhizobium daqingense</name>
    <dbReference type="NCBI Taxonomy" id="993502"/>
    <lineage>
        <taxon>Bacteria</taxon>
        <taxon>Pseudomonadati</taxon>
        <taxon>Pseudomonadota</taxon>
        <taxon>Alphaproteobacteria</taxon>
        <taxon>Hyphomicrobiales</taxon>
        <taxon>Nitrobacteraceae</taxon>
        <taxon>Bradyrhizobium</taxon>
    </lineage>
</organism>
<keyword evidence="3" id="KW-1185">Reference proteome</keyword>
<accession>A0A562LCB3</accession>
<name>A0A562LCB3_9BRAD</name>
<evidence type="ECO:0000313" key="2">
    <source>
        <dbReference type="EMBL" id="TWI05268.1"/>
    </source>
</evidence>
<evidence type="ECO:0000256" key="1">
    <source>
        <dbReference type="SAM" id="MobiDB-lite"/>
    </source>
</evidence>